<feature type="non-terminal residue" evidence="1">
    <location>
        <position position="68"/>
    </location>
</feature>
<gene>
    <name evidence="1" type="ORF">XENOCAPTIV_020130</name>
</gene>
<evidence type="ECO:0008006" key="3">
    <source>
        <dbReference type="Google" id="ProtNLM"/>
    </source>
</evidence>
<organism evidence="1 2">
    <name type="scientific">Xenoophorus captivus</name>
    <dbReference type="NCBI Taxonomy" id="1517983"/>
    <lineage>
        <taxon>Eukaryota</taxon>
        <taxon>Metazoa</taxon>
        <taxon>Chordata</taxon>
        <taxon>Craniata</taxon>
        <taxon>Vertebrata</taxon>
        <taxon>Euteleostomi</taxon>
        <taxon>Actinopterygii</taxon>
        <taxon>Neopterygii</taxon>
        <taxon>Teleostei</taxon>
        <taxon>Neoteleostei</taxon>
        <taxon>Acanthomorphata</taxon>
        <taxon>Ovalentaria</taxon>
        <taxon>Atherinomorphae</taxon>
        <taxon>Cyprinodontiformes</taxon>
        <taxon>Goodeidae</taxon>
        <taxon>Xenoophorus</taxon>
    </lineage>
</organism>
<proteinExistence type="predicted"/>
<feature type="non-terminal residue" evidence="1">
    <location>
        <position position="1"/>
    </location>
</feature>
<sequence length="68" mass="8036">CTQRCEPEAAHQKVTFQRSRQRSHRSCTARSEIWMFYRTDSEIFNPSQKTATLCSAYQGNACERFNER</sequence>
<reference evidence="1 2" key="1">
    <citation type="submission" date="2021-06" db="EMBL/GenBank/DDBJ databases">
        <authorList>
            <person name="Palmer J.M."/>
        </authorList>
    </citation>
    <scope>NUCLEOTIDE SEQUENCE [LARGE SCALE GENOMIC DNA]</scope>
    <source>
        <strain evidence="1 2">XC_2019</strain>
        <tissue evidence="1">Muscle</tissue>
    </source>
</reference>
<comment type="caution">
    <text evidence="1">The sequence shown here is derived from an EMBL/GenBank/DDBJ whole genome shotgun (WGS) entry which is preliminary data.</text>
</comment>
<evidence type="ECO:0000313" key="1">
    <source>
        <dbReference type="EMBL" id="MEQ2213739.1"/>
    </source>
</evidence>
<accession>A0ABV0RZM0</accession>
<keyword evidence="2" id="KW-1185">Reference proteome</keyword>
<evidence type="ECO:0000313" key="2">
    <source>
        <dbReference type="Proteomes" id="UP001434883"/>
    </source>
</evidence>
<name>A0ABV0RZM0_9TELE</name>
<dbReference type="EMBL" id="JAHRIN010063139">
    <property type="protein sequence ID" value="MEQ2213739.1"/>
    <property type="molecule type" value="Genomic_DNA"/>
</dbReference>
<dbReference type="Proteomes" id="UP001434883">
    <property type="component" value="Unassembled WGS sequence"/>
</dbReference>
<protein>
    <recommendedName>
        <fullName evidence="3">BPTI/Kunitz inhibitor domain-containing protein</fullName>
    </recommendedName>
</protein>